<reference evidence="4" key="1">
    <citation type="submission" date="2022-11" db="UniProtKB">
        <authorList>
            <consortium name="WormBaseParasite"/>
        </authorList>
    </citation>
    <scope>IDENTIFICATION</scope>
</reference>
<dbReference type="SUPFAM" id="SSF56784">
    <property type="entry name" value="HAD-like"/>
    <property type="match status" value="1"/>
</dbReference>
<comment type="subunit">
    <text evidence="2">Homodimer.</text>
</comment>
<comment type="subcellular location">
    <subcellularLocation>
        <location evidence="2">Cytoplasm</location>
    </subcellularLocation>
</comment>
<protein>
    <recommendedName>
        <fullName evidence="2">Phosphomannomutase</fullName>
        <ecNumber evidence="2">5.4.2.8</ecNumber>
    </recommendedName>
</protein>
<dbReference type="Pfam" id="PF03332">
    <property type="entry name" value="PMM"/>
    <property type="match status" value="2"/>
</dbReference>
<comment type="function">
    <text evidence="2">Involved in the synthesis of the GDP-mannose and dolichol-phosphate-mannose required for a number of critical mannosyl transfer reactions.</text>
</comment>
<dbReference type="AlphaFoldDB" id="A0A914QJR0"/>
<dbReference type="PANTHER" id="PTHR10466">
    <property type="entry name" value="PHOSPHOMANNOMUTASE"/>
    <property type="match status" value="1"/>
</dbReference>
<keyword evidence="2" id="KW-0963">Cytoplasm</keyword>
<feature type="binding site" evidence="1">
    <location>
        <position position="83"/>
    </location>
    <ligand>
        <name>alpha-D-mannose 1-phosphate</name>
        <dbReference type="ChEBI" id="CHEBI:58409"/>
    </ligand>
</feature>
<organism evidence="3 4">
    <name type="scientific">Panagrolaimus davidi</name>
    <dbReference type="NCBI Taxonomy" id="227884"/>
    <lineage>
        <taxon>Eukaryota</taxon>
        <taxon>Metazoa</taxon>
        <taxon>Ecdysozoa</taxon>
        <taxon>Nematoda</taxon>
        <taxon>Chromadorea</taxon>
        <taxon>Rhabditida</taxon>
        <taxon>Tylenchina</taxon>
        <taxon>Panagrolaimomorpha</taxon>
        <taxon>Panagrolaimoidea</taxon>
        <taxon>Panagrolaimidae</taxon>
        <taxon>Panagrolaimus</taxon>
    </lineage>
</organism>
<dbReference type="Proteomes" id="UP000887578">
    <property type="component" value="Unplaced"/>
</dbReference>
<name>A0A914QJR0_9BILA</name>
<dbReference type="GO" id="GO:0004615">
    <property type="term" value="F:phosphomannomutase activity"/>
    <property type="evidence" value="ECO:0007669"/>
    <property type="project" value="UniProtKB-EC"/>
</dbReference>
<comment type="similarity">
    <text evidence="2">Belongs to the eukaryotic PMM family.</text>
</comment>
<evidence type="ECO:0000313" key="3">
    <source>
        <dbReference type="Proteomes" id="UP000887578"/>
    </source>
</evidence>
<proteinExistence type="inferred from homology"/>
<comment type="catalytic activity">
    <reaction evidence="2">
        <text>alpha-D-mannose 1-phosphate = D-mannose 6-phosphate</text>
        <dbReference type="Rhea" id="RHEA:11140"/>
        <dbReference type="ChEBI" id="CHEBI:58409"/>
        <dbReference type="ChEBI" id="CHEBI:58735"/>
        <dbReference type="EC" id="5.4.2.8"/>
    </reaction>
</comment>
<dbReference type="GO" id="GO:0005829">
    <property type="term" value="C:cytosol"/>
    <property type="evidence" value="ECO:0007669"/>
    <property type="project" value="TreeGrafter"/>
</dbReference>
<dbReference type="GO" id="GO:0009298">
    <property type="term" value="P:GDP-mannose biosynthetic process"/>
    <property type="evidence" value="ECO:0007669"/>
    <property type="project" value="InterPro"/>
</dbReference>
<dbReference type="EC" id="5.4.2.8" evidence="2"/>
<comment type="pathway">
    <text evidence="2">Nucleotide-sugar biosynthesis; GDP-alpha-D-mannose biosynthesis; alpha-D-mannose 1-phosphate from D-fructose 6-phosphate: step 2/2.</text>
</comment>
<keyword evidence="3" id="KW-1185">Reference proteome</keyword>
<dbReference type="PANTHER" id="PTHR10466:SF0">
    <property type="entry name" value="PHOSPHOMANNOMUTASE"/>
    <property type="match status" value="1"/>
</dbReference>
<evidence type="ECO:0000256" key="1">
    <source>
        <dbReference type="PIRSR" id="PIRSR605002-2"/>
    </source>
</evidence>
<keyword evidence="2" id="KW-0413">Isomerase</keyword>
<dbReference type="Gene3D" id="3.40.50.1000">
    <property type="entry name" value="HAD superfamily/HAD-like"/>
    <property type="match status" value="1"/>
</dbReference>
<dbReference type="InterPro" id="IPR023214">
    <property type="entry name" value="HAD_sf"/>
</dbReference>
<dbReference type="GO" id="GO:0006487">
    <property type="term" value="P:protein N-linked glycosylation"/>
    <property type="evidence" value="ECO:0007669"/>
    <property type="project" value="TreeGrafter"/>
</dbReference>
<sequence>MSRKAILLFDVDGTLTAARQSITKKMREFMHETHKKVHLAVVGGSDLSKITEQLGDIKDLLVAELEKRFSDYGLKFSIGGQTSVDAFPIGWDKTYCLRYLTSEYDTIHFFGELYHIQCLITV</sequence>
<accession>A0A914QJR0</accession>
<evidence type="ECO:0000313" key="4">
    <source>
        <dbReference type="WBParaSite" id="PDA_v2.g27568.t1"/>
    </source>
</evidence>
<dbReference type="InterPro" id="IPR036412">
    <property type="entry name" value="HAD-like_sf"/>
</dbReference>
<feature type="binding site" evidence="1">
    <location>
        <position position="85"/>
    </location>
    <ligand>
        <name>alpha-D-mannose 1-phosphate</name>
        <dbReference type="ChEBI" id="CHEBI:58409"/>
    </ligand>
</feature>
<dbReference type="InterPro" id="IPR005002">
    <property type="entry name" value="PMM"/>
</dbReference>
<dbReference type="WBParaSite" id="PDA_v2.g27568.t1">
    <property type="protein sequence ID" value="PDA_v2.g27568.t1"/>
    <property type="gene ID" value="PDA_v2.g27568"/>
</dbReference>
<dbReference type="GO" id="GO:0006013">
    <property type="term" value="P:mannose metabolic process"/>
    <property type="evidence" value="ECO:0007669"/>
    <property type="project" value="TreeGrafter"/>
</dbReference>
<evidence type="ECO:0000256" key="2">
    <source>
        <dbReference type="RuleBase" id="RU361118"/>
    </source>
</evidence>